<dbReference type="SMART" id="SM00387">
    <property type="entry name" value="HATPase_c"/>
    <property type="match status" value="1"/>
</dbReference>
<dbReference type="InterPro" id="IPR003594">
    <property type="entry name" value="HATPase_dom"/>
</dbReference>
<dbReference type="InterPro" id="IPR050482">
    <property type="entry name" value="Sensor_HK_TwoCompSys"/>
</dbReference>
<keyword evidence="7" id="KW-1185">Reference proteome</keyword>
<evidence type="ECO:0000256" key="2">
    <source>
        <dbReference type="ARBA" id="ARBA00022777"/>
    </source>
</evidence>
<evidence type="ECO:0000259" key="5">
    <source>
        <dbReference type="SMART" id="SM00387"/>
    </source>
</evidence>
<sequence length="380" mass="40594">MTAAESVAGAPSDEGYGTDPWARHGWVLAAIWLVFLAFPALAILQETSGRPAERVAGLLAVLAFSGFYLWGFLRGQGALHCGWSRTDRVIVLGSFAAMVLIVLALVPVIGAEAVGMTTFLTAVAAFSFPDRWPLPTVVAVVVVAAVVLVTTGTFPQAWPFLFLPVLIGGFGLLMRRLILSDERHQVLQRSLAVSAERDRVARDVHDVLGHSLTVVTLKADLAERLIDIDPERAKGELADIRALSRQSLAEIRATVSGLRVARLADERESAATALRDAGIEAVLPADGDIVDPAHRITIAWALREAITNVIRHSGAKRVEVEWGPSWLEVADDGRGLRGRKEGTGLTGLRERVDQAGGRIEVGDGIGGSAGPGTRVRVELP</sequence>
<keyword evidence="4" id="KW-0472">Membrane</keyword>
<dbReference type="CDD" id="cd16917">
    <property type="entry name" value="HATPase_UhpB-NarQ-NarX-like"/>
    <property type="match status" value="1"/>
</dbReference>
<gene>
    <name evidence="6" type="ORF">V1351_05970</name>
</gene>
<keyword evidence="4" id="KW-1133">Transmembrane helix</keyword>
<dbReference type="Pfam" id="PF07730">
    <property type="entry name" value="HisKA_3"/>
    <property type="match status" value="1"/>
</dbReference>
<evidence type="ECO:0000313" key="7">
    <source>
        <dbReference type="Proteomes" id="UP001382727"/>
    </source>
</evidence>
<accession>A0ABZ2ML39</accession>
<feature type="transmembrane region" description="Helical" evidence="4">
    <location>
        <begin position="56"/>
        <end position="73"/>
    </location>
</feature>
<reference evidence="6 7" key="1">
    <citation type="submission" date="2024-02" db="EMBL/GenBank/DDBJ databases">
        <title>Janibacter sp. nov., isolated from gut of marine sandworm.</title>
        <authorList>
            <person name="Kim B."/>
            <person name="Jun M.O."/>
            <person name="Shin N.-R."/>
        </authorList>
    </citation>
    <scope>NUCLEOTIDE SEQUENCE [LARGE SCALE GENOMIC DNA]</scope>
    <source>
        <strain evidence="6 7">A1S7</strain>
    </source>
</reference>
<dbReference type="Gene3D" id="1.20.5.1930">
    <property type="match status" value="1"/>
</dbReference>
<dbReference type="Pfam" id="PF02518">
    <property type="entry name" value="HATPase_c"/>
    <property type="match status" value="1"/>
</dbReference>
<evidence type="ECO:0000256" key="3">
    <source>
        <dbReference type="ARBA" id="ARBA00023012"/>
    </source>
</evidence>
<dbReference type="Gene3D" id="3.30.565.10">
    <property type="entry name" value="Histidine kinase-like ATPase, C-terminal domain"/>
    <property type="match status" value="1"/>
</dbReference>
<dbReference type="PANTHER" id="PTHR24421">
    <property type="entry name" value="NITRATE/NITRITE SENSOR PROTEIN NARX-RELATED"/>
    <property type="match status" value="1"/>
</dbReference>
<feature type="domain" description="Histidine kinase/HSP90-like ATPase" evidence="5">
    <location>
        <begin position="293"/>
        <end position="380"/>
    </location>
</feature>
<dbReference type="PANTHER" id="PTHR24421:SF63">
    <property type="entry name" value="SENSOR HISTIDINE KINASE DESK"/>
    <property type="match status" value="1"/>
</dbReference>
<keyword evidence="4" id="KW-0812">Transmembrane</keyword>
<name>A0ABZ2ML39_9MICO</name>
<evidence type="ECO:0000256" key="1">
    <source>
        <dbReference type="ARBA" id="ARBA00022679"/>
    </source>
</evidence>
<feature type="transmembrane region" description="Helical" evidence="4">
    <location>
        <begin position="25"/>
        <end position="44"/>
    </location>
</feature>
<keyword evidence="2 6" id="KW-0418">Kinase</keyword>
<dbReference type="EMBL" id="CP144913">
    <property type="protein sequence ID" value="WXB77615.1"/>
    <property type="molecule type" value="Genomic_DNA"/>
</dbReference>
<evidence type="ECO:0000256" key="4">
    <source>
        <dbReference type="SAM" id="Phobius"/>
    </source>
</evidence>
<protein>
    <submittedName>
        <fullName evidence="6">Sensor histidine kinase</fullName>
    </submittedName>
</protein>
<dbReference type="GO" id="GO:0016301">
    <property type="term" value="F:kinase activity"/>
    <property type="evidence" value="ECO:0007669"/>
    <property type="project" value="UniProtKB-KW"/>
</dbReference>
<dbReference type="SUPFAM" id="SSF55874">
    <property type="entry name" value="ATPase domain of HSP90 chaperone/DNA topoisomerase II/histidine kinase"/>
    <property type="match status" value="1"/>
</dbReference>
<keyword evidence="1" id="KW-0808">Transferase</keyword>
<dbReference type="InterPro" id="IPR036890">
    <property type="entry name" value="HATPase_C_sf"/>
</dbReference>
<feature type="transmembrane region" description="Helical" evidence="4">
    <location>
        <begin position="157"/>
        <end position="174"/>
    </location>
</feature>
<organism evidence="6 7">
    <name type="scientific">Janibacter alittae</name>
    <dbReference type="NCBI Taxonomy" id="3115209"/>
    <lineage>
        <taxon>Bacteria</taxon>
        <taxon>Bacillati</taxon>
        <taxon>Actinomycetota</taxon>
        <taxon>Actinomycetes</taxon>
        <taxon>Micrococcales</taxon>
        <taxon>Intrasporangiaceae</taxon>
        <taxon>Janibacter</taxon>
    </lineage>
</organism>
<feature type="transmembrane region" description="Helical" evidence="4">
    <location>
        <begin position="132"/>
        <end position="151"/>
    </location>
</feature>
<dbReference type="InterPro" id="IPR011712">
    <property type="entry name" value="Sig_transdc_His_kin_sub3_dim/P"/>
</dbReference>
<dbReference type="RefSeq" id="WP_338751674.1">
    <property type="nucleotide sequence ID" value="NZ_CP144913.1"/>
</dbReference>
<evidence type="ECO:0000313" key="6">
    <source>
        <dbReference type="EMBL" id="WXB77615.1"/>
    </source>
</evidence>
<proteinExistence type="predicted"/>
<keyword evidence="3" id="KW-0902">Two-component regulatory system</keyword>
<dbReference type="Proteomes" id="UP001382727">
    <property type="component" value="Chromosome"/>
</dbReference>
<feature type="transmembrane region" description="Helical" evidence="4">
    <location>
        <begin position="93"/>
        <end position="120"/>
    </location>
</feature>